<keyword evidence="1" id="KW-1133">Transmembrane helix</keyword>
<reference evidence="2" key="1">
    <citation type="journal article" date="2019" name="Science">
        <title>Mutation of a bHLH transcription factor allowed almond domestication.</title>
        <authorList>
            <person name="Sanchez-Perez R."/>
            <person name="Pavan S."/>
            <person name="Mazzeo R."/>
            <person name="Moldovan C."/>
            <person name="Aiese Cigliano R."/>
            <person name="Del Cueto J."/>
            <person name="Ricciardi F."/>
            <person name="Lotti C."/>
            <person name="Ricciardi L."/>
            <person name="Dicenta F."/>
            <person name="Lopez-Marques R.L."/>
            <person name="Lindberg Moller B."/>
        </authorList>
    </citation>
    <scope>NUCLEOTIDE SEQUENCE</scope>
</reference>
<protein>
    <submittedName>
        <fullName evidence="2">Sterol-4alpha-methyl oxidase 1-1</fullName>
    </submittedName>
</protein>
<evidence type="ECO:0000256" key="1">
    <source>
        <dbReference type="SAM" id="Phobius"/>
    </source>
</evidence>
<name>A0A4Y1RG66_PRUDU</name>
<accession>A0A4Y1RG66</accession>
<keyword evidence="1" id="KW-0812">Transmembrane</keyword>
<dbReference type="EMBL" id="AP019301">
    <property type="protein sequence ID" value="BBH03222.1"/>
    <property type="molecule type" value="Genomic_DNA"/>
</dbReference>
<dbReference type="AlphaFoldDB" id="A0A4Y1RG66"/>
<evidence type="ECO:0000313" key="2">
    <source>
        <dbReference type="EMBL" id="BBH03222.1"/>
    </source>
</evidence>
<sequence length="163" mass="19115">MLPYQTLEEAASALGRNLTFAETLWFNYSASKSDYVLYLHNILFLFVIFSVVPLPLVFAEVLSWAGLDRYKIQPKVRLPFSDMLKCYKDVMRMFILIVGPLQLVSYPSVQVRISSFGFFEFQYPILWNWVLQNLKNIEFANWVCWVLKMLEFVELGLLGFETD</sequence>
<feature type="transmembrane region" description="Helical" evidence="1">
    <location>
        <begin position="42"/>
        <end position="67"/>
    </location>
</feature>
<proteinExistence type="predicted"/>
<keyword evidence="1" id="KW-0472">Membrane</keyword>
<organism evidence="2">
    <name type="scientific">Prunus dulcis</name>
    <name type="common">Almond</name>
    <name type="synonym">Amygdalus dulcis</name>
    <dbReference type="NCBI Taxonomy" id="3755"/>
    <lineage>
        <taxon>Eukaryota</taxon>
        <taxon>Viridiplantae</taxon>
        <taxon>Streptophyta</taxon>
        <taxon>Embryophyta</taxon>
        <taxon>Tracheophyta</taxon>
        <taxon>Spermatophyta</taxon>
        <taxon>Magnoliopsida</taxon>
        <taxon>eudicotyledons</taxon>
        <taxon>Gunneridae</taxon>
        <taxon>Pentapetalae</taxon>
        <taxon>rosids</taxon>
        <taxon>fabids</taxon>
        <taxon>Rosales</taxon>
        <taxon>Rosaceae</taxon>
        <taxon>Amygdaloideae</taxon>
        <taxon>Amygdaleae</taxon>
        <taxon>Prunus</taxon>
    </lineage>
</organism>
<gene>
    <name evidence="2" type="ORF">Prudu_014022</name>
</gene>